<organism evidence="2 3">
    <name type="scientific">Modicella reniformis</name>
    <dbReference type="NCBI Taxonomy" id="1440133"/>
    <lineage>
        <taxon>Eukaryota</taxon>
        <taxon>Fungi</taxon>
        <taxon>Fungi incertae sedis</taxon>
        <taxon>Mucoromycota</taxon>
        <taxon>Mortierellomycotina</taxon>
        <taxon>Mortierellomycetes</taxon>
        <taxon>Mortierellales</taxon>
        <taxon>Mortierellaceae</taxon>
        <taxon>Modicella</taxon>
    </lineage>
</organism>
<reference evidence="2" key="1">
    <citation type="journal article" date="2020" name="Fungal Divers.">
        <title>Resolving the Mortierellaceae phylogeny through synthesis of multi-gene phylogenetics and phylogenomics.</title>
        <authorList>
            <person name="Vandepol N."/>
            <person name="Liber J."/>
            <person name="Desiro A."/>
            <person name="Na H."/>
            <person name="Kennedy M."/>
            <person name="Barry K."/>
            <person name="Grigoriev I.V."/>
            <person name="Miller A.N."/>
            <person name="O'Donnell K."/>
            <person name="Stajich J.E."/>
            <person name="Bonito G."/>
        </authorList>
    </citation>
    <scope>NUCLEOTIDE SEQUENCE</scope>
    <source>
        <strain evidence="2">MES-2147</strain>
    </source>
</reference>
<feature type="non-terminal residue" evidence="2">
    <location>
        <position position="64"/>
    </location>
</feature>
<proteinExistence type="predicted"/>
<evidence type="ECO:0000313" key="2">
    <source>
        <dbReference type="EMBL" id="KAF9919354.1"/>
    </source>
</evidence>
<dbReference type="EMBL" id="JAAAHW010011553">
    <property type="protein sequence ID" value="KAF9919354.1"/>
    <property type="molecule type" value="Genomic_DNA"/>
</dbReference>
<comment type="caution">
    <text evidence="2">The sequence shown here is derived from an EMBL/GenBank/DDBJ whole genome shotgun (WGS) entry which is preliminary data.</text>
</comment>
<protein>
    <recommendedName>
        <fullName evidence="4">Chromo domain-containing protein</fullName>
    </recommendedName>
</protein>
<name>A0A9P6IJP4_9FUNG</name>
<feature type="region of interest" description="Disordered" evidence="1">
    <location>
        <begin position="1"/>
        <end position="33"/>
    </location>
</feature>
<evidence type="ECO:0000256" key="1">
    <source>
        <dbReference type="SAM" id="MobiDB-lite"/>
    </source>
</evidence>
<keyword evidence="3" id="KW-1185">Reference proteome</keyword>
<accession>A0A9P6IJP4</accession>
<dbReference type="Proteomes" id="UP000749646">
    <property type="component" value="Unassembled WGS sequence"/>
</dbReference>
<gene>
    <name evidence="2" type="ORF">BGZ65_012227</name>
</gene>
<evidence type="ECO:0008006" key="4">
    <source>
        <dbReference type="Google" id="ProtNLM"/>
    </source>
</evidence>
<dbReference type="OrthoDB" id="2442918at2759"/>
<evidence type="ECO:0000313" key="3">
    <source>
        <dbReference type="Proteomes" id="UP000749646"/>
    </source>
</evidence>
<sequence>MDVDPQEHPVLPASSNGQVNMDELSPNDHTTPSRGEVLKILDQTITDGGAVKYTVRWENGDTTE</sequence>
<dbReference type="AlphaFoldDB" id="A0A9P6IJP4"/>